<comment type="caution">
    <text evidence="3">The sequence shown here is derived from an EMBL/GenBank/DDBJ whole genome shotgun (WGS) entry which is preliminary data.</text>
</comment>
<dbReference type="GO" id="GO:0005230">
    <property type="term" value="F:extracellular ligand-gated monoatomic ion channel activity"/>
    <property type="evidence" value="ECO:0007669"/>
    <property type="project" value="InterPro"/>
</dbReference>
<keyword evidence="1" id="KW-0472">Membrane</keyword>
<feature type="domain" description="Neurotransmitter-gated ion-channel ligand-binding" evidence="2">
    <location>
        <begin position="24"/>
        <end position="194"/>
    </location>
</feature>
<gene>
    <name evidence="3" type="ORF">SNE40_006295</name>
</gene>
<dbReference type="Proteomes" id="UP001347796">
    <property type="component" value="Unassembled WGS sequence"/>
</dbReference>
<evidence type="ECO:0000256" key="1">
    <source>
        <dbReference type="SAM" id="Phobius"/>
    </source>
</evidence>
<evidence type="ECO:0000313" key="4">
    <source>
        <dbReference type="Proteomes" id="UP001347796"/>
    </source>
</evidence>
<accession>A0AAN8Q4A9</accession>
<keyword evidence="1" id="KW-1133">Transmembrane helix</keyword>
<dbReference type="GO" id="GO:0016020">
    <property type="term" value="C:membrane"/>
    <property type="evidence" value="ECO:0007669"/>
    <property type="project" value="InterPro"/>
</dbReference>
<sequence>MGQCKKICVSSQNNDPDAYLEEASQIYSTILHKYNSKVRPPEKWPNQVSVTLTGTLWHIRDIDLMKQEMESLIDLKITWTDKRLAWYPNNVRQISTNVSTVWSPELIYSNAVLPPKAMFPATVTIRSEGYILWHRREIITTLCPTDPYSRTQTCTITLQLVSPGSQEYFRNNTKFTMADTFSNHMWNVDDAELNFSDENQTEVNFSLNMKQKAKICQDVLEHENNCSLPFRCTNGVSKGGYSGSTLTLVSVFMFILFCFRE</sequence>
<dbReference type="Pfam" id="PF02931">
    <property type="entry name" value="Neur_chan_LBD"/>
    <property type="match status" value="1"/>
</dbReference>
<evidence type="ECO:0000259" key="2">
    <source>
        <dbReference type="Pfam" id="PF02931"/>
    </source>
</evidence>
<name>A0AAN8Q4A9_PATCE</name>
<reference evidence="3 4" key="1">
    <citation type="submission" date="2024-01" db="EMBL/GenBank/DDBJ databases">
        <title>The genome of the rayed Mediterranean limpet Patella caerulea (Linnaeus, 1758).</title>
        <authorList>
            <person name="Anh-Thu Weber A."/>
            <person name="Halstead-Nussloch G."/>
        </authorList>
    </citation>
    <scope>NUCLEOTIDE SEQUENCE [LARGE SCALE GENOMIC DNA]</scope>
    <source>
        <strain evidence="3">AATW-2023a</strain>
        <tissue evidence="3">Whole specimen</tissue>
    </source>
</reference>
<dbReference type="Gene3D" id="2.70.170.10">
    <property type="entry name" value="Neurotransmitter-gated ion-channel ligand-binding domain"/>
    <property type="match status" value="1"/>
</dbReference>
<evidence type="ECO:0000313" key="3">
    <source>
        <dbReference type="EMBL" id="KAK6187046.1"/>
    </source>
</evidence>
<dbReference type="InterPro" id="IPR006202">
    <property type="entry name" value="Neur_chan_lig-bd"/>
</dbReference>
<dbReference type="SUPFAM" id="SSF63712">
    <property type="entry name" value="Nicotinic receptor ligand binding domain-like"/>
    <property type="match status" value="1"/>
</dbReference>
<dbReference type="InterPro" id="IPR036734">
    <property type="entry name" value="Neur_chan_lig-bd_sf"/>
</dbReference>
<feature type="transmembrane region" description="Helical" evidence="1">
    <location>
        <begin position="239"/>
        <end position="259"/>
    </location>
</feature>
<proteinExistence type="predicted"/>
<keyword evidence="4" id="KW-1185">Reference proteome</keyword>
<organism evidence="3 4">
    <name type="scientific">Patella caerulea</name>
    <name type="common">Rayed Mediterranean limpet</name>
    <dbReference type="NCBI Taxonomy" id="87958"/>
    <lineage>
        <taxon>Eukaryota</taxon>
        <taxon>Metazoa</taxon>
        <taxon>Spiralia</taxon>
        <taxon>Lophotrochozoa</taxon>
        <taxon>Mollusca</taxon>
        <taxon>Gastropoda</taxon>
        <taxon>Patellogastropoda</taxon>
        <taxon>Patelloidea</taxon>
        <taxon>Patellidae</taxon>
        <taxon>Patella</taxon>
    </lineage>
</organism>
<dbReference type="AlphaFoldDB" id="A0AAN8Q4A9"/>
<protein>
    <recommendedName>
        <fullName evidence="2">Neurotransmitter-gated ion-channel ligand-binding domain-containing protein</fullName>
    </recommendedName>
</protein>
<keyword evidence="1" id="KW-0812">Transmembrane</keyword>
<dbReference type="EMBL" id="JAZGQO010000005">
    <property type="protein sequence ID" value="KAK6187046.1"/>
    <property type="molecule type" value="Genomic_DNA"/>
</dbReference>